<feature type="domain" description="Metallo-beta-lactamase" evidence="5">
    <location>
        <begin position="15"/>
        <end position="194"/>
    </location>
</feature>
<keyword evidence="7" id="KW-1185">Reference proteome</keyword>
<dbReference type="Gene3D" id="3.60.15.10">
    <property type="entry name" value="Ribonuclease Z/Hydroxyacylglutathione hydrolase-like"/>
    <property type="match status" value="1"/>
</dbReference>
<name>A0A1W1I075_9BACT</name>
<evidence type="ECO:0000256" key="3">
    <source>
        <dbReference type="ARBA" id="ARBA00022801"/>
    </source>
</evidence>
<evidence type="ECO:0000313" key="6">
    <source>
        <dbReference type="EMBL" id="SLM46367.1"/>
    </source>
</evidence>
<keyword evidence="3" id="KW-0378">Hydrolase</keyword>
<sequence length="212" mass="23259">MADFIRKTFSVPPLGCNCSILGDPVSRQAIVVDPGGAHERILSEVRQLGLSVAVVLHTHAHFDHFLASGEIKKATGAALCLHPADRELWTMLDVQCRMFGVPYVPVPPPDHWLQDEEKIAFGSETAVALHTPGHTPGSMSFHLPGQKLVLAGDTLFRGSIGRTDLWGGDFDTIERSIRERLYTLEDGTVVVTGHGAETEIGWEKQSNQFIRE</sequence>
<dbReference type="RefSeq" id="WP_080885067.1">
    <property type="nucleotide sequence ID" value="NZ_LT828648.1"/>
</dbReference>
<reference evidence="6 7" key="1">
    <citation type="submission" date="2017-03" db="EMBL/GenBank/DDBJ databases">
        <authorList>
            <person name="Afonso C.L."/>
            <person name="Miller P.J."/>
            <person name="Scott M.A."/>
            <person name="Spackman E."/>
            <person name="Goraichik I."/>
            <person name="Dimitrov K.M."/>
            <person name="Suarez D.L."/>
            <person name="Swayne D.E."/>
        </authorList>
    </citation>
    <scope>NUCLEOTIDE SEQUENCE [LARGE SCALE GENOMIC DNA]</scope>
    <source>
        <strain evidence="6">Genome sequencing of Nitrospira japonica strain NJ11</strain>
    </source>
</reference>
<proteinExistence type="predicted"/>
<dbReference type="AlphaFoldDB" id="A0A1W1I075"/>
<dbReference type="InterPro" id="IPR051453">
    <property type="entry name" value="MBL_Glyoxalase_II"/>
</dbReference>
<dbReference type="OrthoDB" id="9784009at2"/>
<keyword evidence="4" id="KW-0862">Zinc</keyword>
<dbReference type="KEGG" id="nja:NSJP_0195"/>
<dbReference type="EMBL" id="LT828648">
    <property type="protein sequence ID" value="SLM46367.1"/>
    <property type="molecule type" value="Genomic_DNA"/>
</dbReference>
<gene>
    <name evidence="6" type="ORF">NSJP_0195</name>
</gene>
<dbReference type="PANTHER" id="PTHR46233">
    <property type="entry name" value="HYDROXYACYLGLUTATHIONE HYDROLASE GLOC"/>
    <property type="match status" value="1"/>
</dbReference>
<comment type="cofactor">
    <cofactor evidence="1">
        <name>Zn(2+)</name>
        <dbReference type="ChEBI" id="CHEBI:29105"/>
    </cofactor>
</comment>
<dbReference type="Pfam" id="PF00753">
    <property type="entry name" value="Lactamase_B"/>
    <property type="match status" value="1"/>
</dbReference>
<dbReference type="InterPro" id="IPR001279">
    <property type="entry name" value="Metallo-B-lactamas"/>
</dbReference>
<dbReference type="STRING" id="1325564.NSJP_0195"/>
<evidence type="ECO:0000259" key="5">
    <source>
        <dbReference type="SMART" id="SM00849"/>
    </source>
</evidence>
<accession>A0A1W1I075</accession>
<dbReference type="CDD" id="cd06262">
    <property type="entry name" value="metallo-hydrolase-like_MBL-fold"/>
    <property type="match status" value="1"/>
</dbReference>
<evidence type="ECO:0000256" key="2">
    <source>
        <dbReference type="ARBA" id="ARBA00022723"/>
    </source>
</evidence>
<dbReference type="SUPFAM" id="SSF56281">
    <property type="entry name" value="Metallo-hydrolase/oxidoreductase"/>
    <property type="match status" value="1"/>
</dbReference>
<dbReference type="GO" id="GO:0016787">
    <property type="term" value="F:hydrolase activity"/>
    <property type="evidence" value="ECO:0007669"/>
    <property type="project" value="UniProtKB-KW"/>
</dbReference>
<dbReference type="Proteomes" id="UP000192042">
    <property type="component" value="Chromosome I"/>
</dbReference>
<evidence type="ECO:0000256" key="4">
    <source>
        <dbReference type="ARBA" id="ARBA00022833"/>
    </source>
</evidence>
<evidence type="ECO:0000313" key="7">
    <source>
        <dbReference type="Proteomes" id="UP000192042"/>
    </source>
</evidence>
<dbReference type="SMART" id="SM00849">
    <property type="entry name" value="Lactamase_B"/>
    <property type="match status" value="1"/>
</dbReference>
<evidence type="ECO:0000256" key="1">
    <source>
        <dbReference type="ARBA" id="ARBA00001947"/>
    </source>
</evidence>
<dbReference type="PANTHER" id="PTHR46233:SF3">
    <property type="entry name" value="HYDROXYACYLGLUTATHIONE HYDROLASE GLOC"/>
    <property type="match status" value="1"/>
</dbReference>
<organism evidence="6 7">
    <name type="scientific">Nitrospira japonica</name>
    <dbReference type="NCBI Taxonomy" id="1325564"/>
    <lineage>
        <taxon>Bacteria</taxon>
        <taxon>Pseudomonadati</taxon>
        <taxon>Nitrospirota</taxon>
        <taxon>Nitrospiria</taxon>
        <taxon>Nitrospirales</taxon>
        <taxon>Nitrospiraceae</taxon>
        <taxon>Nitrospira</taxon>
    </lineage>
</organism>
<keyword evidence="2" id="KW-0479">Metal-binding</keyword>
<dbReference type="InterPro" id="IPR036866">
    <property type="entry name" value="RibonucZ/Hydroxyglut_hydro"/>
</dbReference>
<protein>
    <submittedName>
        <fullName evidence="6">Putative metal-binding enzyme</fullName>
    </submittedName>
</protein>
<dbReference type="GO" id="GO:0046872">
    <property type="term" value="F:metal ion binding"/>
    <property type="evidence" value="ECO:0007669"/>
    <property type="project" value="UniProtKB-KW"/>
</dbReference>